<accession>A0ABV2CUJ3</accession>
<organism evidence="3 4">
    <name type="scientific">Uliginosibacterium paludis</name>
    <dbReference type="NCBI Taxonomy" id="1615952"/>
    <lineage>
        <taxon>Bacteria</taxon>
        <taxon>Pseudomonadati</taxon>
        <taxon>Pseudomonadota</taxon>
        <taxon>Betaproteobacteria</taxon>
        <taxon>Rhodocyclales</taxon>
        <taxon>Zoogloeaceae</taxon>
        <taxon>Uliginosibacterium</taxon>
    </lineage>
</organism>
<sequence length="115" mass="12495">MTQTFTLAALLLAASLSASAQFVGPAGEASSVSEIRSSLPFDRIVTLRGQILRQVGKELYEFRDATGSVWLDIDHKHWQGLPPVGADSKVEVYGKYVPKTLGLSKLKVISLRVLP</sequence>
<feature type="signal peptide" evidence="2">
    <location>
        <begin position="1"/>
        <end position="20"/>
    </location>
</feature>
<comment type="caution">
    <text evidence="3">The sequence shown here is derived from an EMBL/GenBank/DDBJ whole genome shotgun (WGS) entry which is preliminary data.</text>
</comment>
<protein>
    <submittedName>
        <fullName evidence="3">NirD/YgiW/YdeI family stress tolerance protein</fullName>
    </submittedName>
</protein>
<evidence type="ECO:0000256" key="2">
    <source>
        <dbReference type="SAM" id="SignalP"/>
    </source>
</evidence>
<name>A0ABV2CUJ3_9RHOO</name>
<dbReference type="Pfam" id="PF04076">
    <property type="entry name" value="BOF"/>
    <property type="match status" value="1"/>
</dbReference>
<dbReference type="NCBIfam" id="NF033674">
    <property type="entry name" value="stress_OB_fold"/>
    <property type="match status" value="1"/>
</dbReference>
<evidence type="ECO:0000313" key="4">
    <source>
        <dbReference type="Proteomes" id="UP001548590"/>
    </source>
</evidence>
<keyword evidence="1 2" id="KW-0732">Signal</keyword>
<dbReference type="Gene3D" id="2.40.50.200">
    <property type="entry name" value="Bacterial OB-fold"/>
    <property type="match status" value="1"/>
</dbReference>
<dbReference type="InterPro" id="IPR005220">
    <property type="entry name" value="CarO-like"/>
</dbReference>
<reference evidence="3 4" key="1">
    <citation type="submission" date="2024-07" db="EMBL/GenBank/DDBJ databases">
        <title>Uliginosibacterium paludis KCTC:42655.</title>
        <authorList>
            <person name="Kim M.K."/>
        </authorList>
    </citation>
    <scope>NUCLEOTIDE SEQUENCE [LARGE SCALE GENOMIC DNA]</scope>
    <source>
        <strain evidence="3 4">KCTC 42655</strain>
    </source>
</reference>
<proteinExistence type="predicted"/>
<dbReference type="PANTHER" id="PTHR36571">
    <property type="entry name" value="PROTEIN YGIW"/>
    <property type="match status" value="1"/>
</dbReference>
<dbReference type="RefSeq" id="WP_345927477.1">
    <property type="nucleotide sequence ID" value="NZ_JBDIVF010000004.1"/>
</dbReference>
<gene>
    <name evidence="3" type="ORF">ABVT11_16565</name>
</gene>
<dbReference type="EMBL" id="JBEWLZ010000012">
    <property type="protein sequence ID" value="MET1491453.1"/>
    <property type="molecule type" value="Genomic_DNA"/>
</dbReference>
<keyword evidence="4" id="KW-1185">Reference proteome</keyword>
<dbReference type="PANTHER" id="PTHR36571:SF1">
    <property type="entry name" value="PROTEIN YGIW"/>
    <property type="match status" value="1"/>
</dbReference>
<evidence type="ECO:0000313" key="3">
    <source>
        <dbReference type="EMBL" id="MET1491453.1"/>
    </source>
</evidence>
<evidence type="ECO:0000256" key="1">
    <source>
        <dbReference type="ARBA" id="ARBA00022729"/>
    </source>
</evidence>
<dbReference type="Proteomes" id="UP001548590">
    <property type="component" value="Unassembled WGS sequence"/>
</dbReference>
<feature type="chain" id="PRO_5045257824" evidence="2">
    <location>
        <begin position="21"/>
        <end position="115"/>
    </location>
</feature>
<dbReference type="InterPro" id="IPR036700">
    <property type="entry name" value="BOBF_sf"/>
</dbReference>
<dbReference type="SUPFAM" id="SSF101756">
    <property type="entry name" value="Hypothetical protein YgiW"/>
    <property type="match status" value="1"/>
</dbReference>